<dbReference type="AlphaFoldDB" id="A0AAD9Q544"/>
<reference evidence="1" key="1">
    <citation type="journal article" date="2023" name="G3 (Bethesda)">
        <title>Whole genome assembly and annotation of the endangered Caribbean coral Acropora cervicornis.</title>
        <authorList>
            <person name="Selwyn J.D."/>
            <person name="Vollmer S.V."/>
        </authorList>
    </citation>
    <scope>NUCLEOTIDE SEQUENCE</scope>
    <source>
        <strain evidence="1">K2</strain>
    </source>
</reference>
<proteinExistence type="predicted"/>
<evidence type="ECO:0000313" key="1">
    <source>
        <dbReference type="EMBL" id="KAK2554932.1"/>
    </source>
</evidence>
<dbReference type="EMBL" id="JARQWQ010000066">
    <property type="protein sequence ID" value="KAK2554932.1"/>
    <property type="molecule type" value="Genomic_DNA"/>
</dbReference>
<reference evidence="1" key="2">
    <citation type="journal article" date="2023" name="Science">
        <title>Genomic signatures of disease resistance in endangered staghorn corals.</title>
        <authorList>
            <person name="Vollmer S.V."/>
            <person name="Selwyn J.D."/>
            <person name="Despard B.A."/>
            <person name="Roesel C.L."/>
        </authorList>
    </citation>
    <scope>NUCLEOTIDE SEQUENCE</scope>
    <source>
        <strain evidence="1">K2</strain>
    </source>
</reference>
<accession>A0AAD9Q544</accession>
<name>A0AAD9Q544_ACRCE</name>
<keyword evidence="2" id="KW-1185">Reference proteome</keyword>
<organism evidence="1 2">
    <name type="scientific">Acropora cervicornis</name>
    <name type="common">Staghorn coral</name>
    <dbReference type="NCBI Taxonomy" id="6130"/>
    <lineage>
        <taxon>Eukaryota</taxon>
        <taxon>Metazoa</taxon>
        <taxon>Cnidaria</taxon>
        <taxon>Anthozoa</taxon>
        <taxon>Hexacorallia</taxon>
        <taxon>Scleractinia</taxon>
        <taxon>Astrocoeniina</taxon>
        <taxon>Acroporidae</taxon>
        <taxon>Acropora</taxon>
    </lineage>
</organism>
<comment type="caution">
    <text evidence="1">The sequence shown here is derived from an EMBL/GenBank/DDBJ whole genome shotgun (WGS) entry which is preliminary data.</text>
</comment>
<sequence length="246" mass="27147">MPGREYNAHQTKRLTYRCTSLWAGDKCGVRIKDLSSLTIEQIMRAKRHDFIALESYNTVFKFLPHARICEISSLNAPGRKKAVIYSISGCWFGLEILLDRRTVLSTEGGVTIGVDGGAGSVTGLASWPLVVTALLKFLTLSASAVLTSDETLTSIQFEKHRPVSLGVVFQTPLLSAYPARANALKTHGFLSSTYLTLHHAERRDVMLFHVDSGLFLALPMTMNQTDLSLECHGKLVQRLCAPEPLK</sequence>
<dbReference type="Proteomes" id="UP001249851">
    <property type="component" value="Unassembled WGS sequence"/>
</dbReference>
<protein>
    <submittedName>
        <fullName evidence="1">Uncharacterized protein</fullName>
    </submittedName>
</protein>
<gene>
    <name evidence="1" type="ORF">P5673_023618</name>
</gene>
<evidence type="ECO:0000313" key="2">
    <source>
        <dbReference type="Proteomes" id="UP001249851"/>
    </source>
</evidence>